<organism evidence="2 3">
    <name type="scientific">Acholeplasma oculi</name>
    <dbReference type="NCBI Taxonomy" id="35623"/>
    <lineage>
        <taxon>Bacteria</taxon>
        <taxon>Bacillati</taxon>
        <taxon>Mycoplasmatota</taxon>
        <taxon>Mollicutes</taxon>
        <taxon>Acholeplasmatales</taxon>
        <taxon>Acholeplasmataceae</taxon>
        <taxon>Acholeplasma</taxon>
    </lineage>
</organism>
<name>A0A061A885_9MOLU</name>
<dbReference type="AlphaFoldDB" id="A0A061A885"/>
<dbReference type="FunCoup" id="A0A061A885">
    <property type="interactions" value="230"/>
</dbReference>
<gene>
    <name evidence="2" type="primary">tsaB</name>
    <name evidence="2" type="ORF">Aocu_00370</name>
</gene>
<accession>A0A061A885</accession>
<dbReference type="InParanoid" id="A0A061A885"/>
<dbReference type="SUPFAM" id="SSF53067">
    <property type="entry name" value="Actin-like ATPase domain"/>
    <property type="match status" value="1"/>
</dbReference>
<sequence length="197" mass="22373">MKYLLMDTSTNQMVLMLQTPNETLDKETRIGKSDHQAYIIPLIDTLLKRNQLELKDLDGIVVGIGPGSYTGLRVGLMTAKMLSYATGIKLYQISSLAFLSSGYDDERLVWHDAKNNQGFSGYFKEAKLTKEERVRDLDKLSTDDLNILLTITPETIQIDGTRVIQHMKEVLDVYNIVPNYLRKTEAEHKLDQTSTSK</sequence>
<evidence type="ECO:0000313" key="3">
    <source>
        <dbReference type="Proteomes" id="UP000032434"/>
    </source>
</evidence>
<dbReference type="Proteomes" id="UP000032434">
    <property type="component" value="Chromosome 1"/>
</dbReference>
<dbReference type="EMBL" id="LK028559">
    <property type="protein sequence ID" value="CDR30110.1"/>
    <property type="molecule type" value="Genomic_DNA"/>
</dbReference>
<dbReference type="NCBIfam" id="TIGR03725">
    <property type="entry name" value="T6A_YeaZ"/>
    <property type="match status" value="1"/>
</dbReference>
<dbReference type="PATRIC" id="fig|35623.3.peg.37"/>
<evidence type="ECO:0000259" key="1">
    <source>
        <dbReference type="Pfam" id="PF00814"/>
    </source>
</evidence>
<protein>
    <submittedName>
        <fullName evidence="2">tRNA threonylcarbamoyl adenosine modification protein TsaB</fullName>
    </submittedName>
</protein>
<dbReference type="OrthoDB" id="9784166at2"/>
<dbReference type="STRING" id="35623.Aocu_00370"/>
<dbReference type="Gene3D" id="3.30.420.200">
    <property type="match status" value="1"/>
</dbReference>
<dbReference type="HOGENOM" id="CLU_064886_0_2_14"/>
<reference evidence="3" key="1">
    <citation type="submission" date="2014-05" db="EMBL/GenBank/DDBJ databases">
        <authorList>
            <person name="Kube M."/>
        </authorList>
    </citation>
    <scope>NUCLEOTIDE SEQUENCE [LARGE SCALE GENOMIC DNA]</scope>
</reference>
<dbReference type="GO" id="GO:0005829">
    <property type="term" value="C:cytosol"/>
    <property type="evidence" value="ECO:0007669"/>
    <property type="project" value="TreeGrafter"/>
</dbReference>
<evidence type="ECO:0000313" key="2">
    <source>
        <dbReference type="EMBL" id="CDR30110.1"/>
    </source>
</evidence>
<dbReference type="PANTHER" id="PTHR11735">
    <property type="entry name" value="TRNA N6-ADENOSINE THREONYLCARBAMOYLTRANSFERASE"/>
    <property type="match status" value="1"/>
</dbReference>
<dbReference type="PANTHER" id="PTHR11735:SF11">
    <property type="entry name" value="TRNA THREONYLCARBAMOYLADENOSINE BIOSYNTHESIS PROTEIN TSAB"/>
    <property type="match status" value="1"/>
</dbReference>
<dbReference type="InterPro" id="IPR022496">
    <property type="entry name" value="T6A_TsaB"/>
</dbReference>
<dbReference type="KEGG" id="aoc:Aocu_00370"/>
<dbReference type="RefSeq" id="WP_045748713.1">
    <property type="nucleotide sequence ID" value="NZ_FUZK01000002.1"/>
</dbReference>
<dbReference type="InterPro" id="IPR043129">
    <property type="entry name" value="ATPase_NBD"/>
</dbReference>
<feature type="domain" description="Gcp-like" evidence="1">
    <location>
        <begin position="33"/>
        <end position="117"/>
    </location>
</feature>
<dbReference type="InterPro" id="IPR000905">
    <property type="entry name" value="Gcp-like_dom"/>
</dbReference>
<dbReference type="GO" id="GO:0002949">
    <property type="term" value="P:tRNA threonylcarbamoyladenosine modification"/>
    <property type="evidence" value="ECO:0007669"/>
    <property type="project" value="InterPro"/>
</dbReference>
<proteinExistence type="predicted"/>
<dbReference type="Pfam" id="PF00814">
    <property type="entry name" value="TsaD"/>
    <property type="match status" value="1"/>
</dbReference>
<keyword evidence="3" id="KW-1185">Reference proteome</keyword>
<dbReference type="Gene3D" id="3.30.420.40">
    <property type="match status" value="1"/>
</dbReference>